<protein>
    <recommendedName>
        <fullName evidence="1">IraD/Gp25-like domain-containing protein</fullName>
    </recommendedName>
</protein>
<dbReference type="InterPro" id="IPR007048">
    <property type="entry name" value="IraD/Gp25-like"/>
</dbReference>
<dbReference type="Proteomes" id="UP000294702">
    <property type="component" value="Unassembled WGS sequence"/>
</dbReference>
<gene>
    <name evidence="2" type="ORF">EV694_1971</name>
</gene>
<sequence>MLRAMNTQTLISTHWQLAPSSEHQSVVAGIDDIHLCIANILNTLKGSDILRPDFGSDHFQYLDYPEDIAIPHFVREITMALQQWEKRIKVDEVLVSGQAPHFVFSIKWSLTEDVYREIYQTQVEVR</sequence>
<evidence type="ECO:0000313" key="3">
    <source>
        <dbReference type="Proteomes" id="UP000294702"/>
    </source>
</evidence>
<feature type="domain" description="IraD/Gp25-like" evidence="1">
    <location>
        <begin position="31"/>
        <end position="101"/>
    </location>
</feature>
<dbReference type="SUPFAM" id="SSF160719">
    <property type="entry name" value="gpW/gp25-like"/>
    <property type="match status" value="1"/>
</dbReference>
<proteinExistence type="predicted"/>
<reference evidence="2 3" key="1">
    <citation type="submission" date="2019-03" db="EMBL/GenBank/DDBJ databases">
        <title>Genomic Encyclopedia of Type Strains, Phase IV (KMG-IV): sequencing the most valuable type-strain genomes for metagenomic binning, comparative biology and taxonomic classification.</title>
        <authorList>
            <person name="Goeker M."/>
        </authorList>
    </citation>
    <scope>NUCLEOTIDE SEQUENCE [LARGE SCALE GENOMIC DNA]</scope>
    <source>
        <strain evidence="2 3">DSM 15534</strain>
    </source>
</reference>
<dbReference type="EMBL" id="SMFT01000005">
    <property type="protein sequence ID" value="TCJ95968.1"/>
    <property type="molecule type" value="Genomic_DNA"/>
</dbReference>
<name>A0A4R1FTU5_9PAST</name>
<evidence type="ECO:0000259" key="1">
    <source>
        <dbReference type="Pfam" id="PF04965"/>
    </source>
</evidence>
<dbReference type="Pfam" id="PF04965">
    <property type="entry name" value="GPW_gp25"/>
    <property type="match status" value="1"/>
</dbReference>
<evidence type="ECO:0000313" key="2">
    <source>
        <dbReference type="EMBL" id="TCJ95968.1"/>
    </source>
</evidence>
<comment type="caution">
    <text evidence="2">The sequence shown here is derived from an EMBL/GenBank/DDBJ whole genome shotgun (WGS) entry which is preliminary data.</text>
</comment>
<organism evidence="2 3">
    <name type="scientific">Volucribacter psittacicida</name>
    <dbReference type="NCBI Taxonomy" id="203482"/>
    <lineage>
        <taxon>Bacteria</taxon>
        <taxon>Pseudomonadati</taxon>
        <taxon>Pseudomonadota</taxon>
        <taxon>Gammaproteobacteria</taxon>
        <taxon>Pasteurellales</taxon>
        <taxon>Pasteurellaceae</taxon>
        <taxon>Volucribacter</taxon>
    </lineage>
</organism>
<accession>A0A4R1FTU5</accession>
<dbReference type="AlphaFoldDB" id="A0A4R1FTU5"/>
<dbReference type="Gene3D" id="3.10.450.40">
    <property type="match status" value="1"/>
</dbReference>
<keyword evidence="3" id="KW-1185">Reference proteome</keyword>